<dbReference type="PANTHER" id="PTHR45624:SF10">
    <property type="entry name" value="SLC (SOLUTE CARRIER) HOMOLOG"/>
    <property type="match status" value="1"/>
</dbReference>
<proteinExistence type="inferred from homology"/>
<evidence type="ECO:0000256" key="11">
    <source>
        <dbReference type="SAM" id="Phobius"/>
    </source>
</evidence>
<evidence type="ECO:0000256" key="6">
    <source>
        <dbReference type="ARBA" id="ARBA00022989"/>
    </source>
</evidence>
<dbReference type="GO" id="GO:0031966">
    <property type="term" value="C:mitochondrial membrane"/>
    <property type="evidence" value="ECO:0007669"/>
    <property type="project" value="UniProtKB-SubCell"/>
</dbReference>
<comment type="similarity">
    <text evidence="2 10">Belongs to the mitochondrial carrier (TC 2.A.29) family.</text>
</comment>
<feature type="transmembrane region" description="Helical" evidence="11">
    <location>
        <begin position="67"/>
        <end position="88"/>
    </location>
</feature>
<keyword evidence="7" id="KW-0496">Mitochondrion</keyword>
<keyword evidence="6 11" id="KW-1133">Transmembrane helix</keyword>
<evidence type="ECO:0000256" key="4">
    <source>
        <dbReference type="ARBA" id="ARBA00022692"/>
    </source>
</evidence>
<organism evidence="12 13">
    <name type="scientific">Diploptera punctata</name>
    <name type="common">Pacific beetle cockroach</name>
    <dbReference type="NCBI Taxonomy" id="6984"/>
    <lineage>
        <taxon>Eukaryota</taxon>
        <taxon>Metazoa</taxon>
        <taxon>Ecdysozoa</taxon>
        <taxon>Arthropoda</taxon>
        <taxon>Hexapoda</taxon>
        <taxon>Insecta</taxon>
        <taxon>Pterygota</taxon>
        <taxon>Neoptera</taxon>
        <taxon>Polyneoptera</taxon>
        <taxon>Dictyoptera</taxon>
        <taxon>Blattodea</taxon>
        <taxon>Blaberoidea</taxon>
        <taxon>Blaberidae</taxon>
        <taxon>Diplopterinae</taxon>
        <taxon>Diploptera</taxon>
    </lineage>
</organism>
<evidence type="ECO:0000313" key="13">
    <source>
        <dbReference type="Proteomes" id="UP001233999"/>
    </source>
</evidence>
<dbReference type="Pfam" id="PF00153">
    <property type="entry name" value="Mito_carr"/>
    <property type="match status" value="3"/>
</dbReference>
<evidence type="ECO:0000256" key="3">
    <source>
        <dbReference type="ARBA" id="ARBA00022448"/>
    </source>
</evidence>
<protein>
    <submittedName>
        <fullName evidence="12">Uncharacterized protein</fullName>
    </submittedName>
</protein>
<dbReference type="InterPro" id="IPR023395">
    <property type="entry name" value="MCP_dom_sf"/>
</dbReference>
<feature type="repeat" description="Solcar" evidence="9">
    <location>
        <begin position="5"/>
        <end position="87"/>
    </location>
</feature>
<reference evidence="12" key="1">
    <citation type="journal article" date="2023" name="IScience">
        <title>Live-bearing cockroach genome reveals convergent evolutionary mechanisms linked to viviparity in insects and beyond.</title>
        <authorList>
            <person name="Fouks B."/>
            <person name="Harrison M.C."/>
            <person name="Mikhailova A.A."/>
            <person name="Marchal E."/>
            <person name="English S."/>
            <person name="Carruthers M."/>
            <person name="Jennings E.C."/>
            <person name="Chiamaka E.L."/>
            <person name="Frigard R.A."/>
            <person name="Pippel M."/>
            <person name="Attardo G.M."/>
            <person name="Benoit J.B."/>
            <person name="Bornberg-Bauer E."/>
            <person name="Tobe S.S."/>
        </authorList>
    </citation>
    <scope>NUCLEOTIDE SEQUENCE</scope>
    <source>
        <strain evidence="12">Stay&amp;Tobe</strain>
    </source>
</reference>
<dbReference type="SUPFAM" id="SSF103506">
    <property type="entry name" value="Mitochondrial carrier"/>
    <property type="match status" value="1"/>
</dbReference>
<feature type="transmembrane region" description="Helical" evidence="11">
    <location>
        <begin position="108"/>
        <end position="128"/>
    </location>
</feature>
<feature type="transmembrane region" description="Helical" evidence="11">
    <location>
        <begin position="203"/>
        <end position="222"/>
    </location>
</feature>
<keyword evidence="5" id="KW-0677">Repeat</keyword>
<comment type="subcellular location">
    <subcellularLocation>
        <location evidence="1">Mitochondrion membrane</location>
        <topology evidence="1">Multi-pass membrane protein</topology>
    </subcellularLocation>
</comment>
<name>A0AAD8EIQ4_DIPPU</name>
<dbReference type="AlphaFoldDB" id="A0AAD8EIQ4"/>
<evidence type="ECO:0000256" key="8">
    <source>
        <dbReference type="ARBA" id="ARBA00023136"/>
    </source>
</evidence>
<keyword evidence="4 9" id="KW-0812">Transmembrane</keyword>
<gene>
    <name evidence="12" type="ORF">L9F63_001746</name>
</gene>
<evidence type="ECO:0000256" key="5">
    <source>
        <dbReference type="ARBA" id="ARBA00022737"/>
    </source>
</evidence>
<keyword evidence="13" id="KW-1185">Reference proteome</keyword>
<keyword evidence="3 10" id="KW-0813">Transport</keyword>
<evidence type="ECO:0000256" key="9">
    <source>
        <dbReference type="PROSITE-ProRule" id="PRU00282"/>
    </source>
</evidence>
<sequence>MDVPLFSWSDFIAGWTAGVCGLIIGHPLDTMKVRQQTFQHPKVLGIFLQTLKYEGIHGFYKGMGFPLLAAGALNSVFFGVYGTCLRVLEKHNKSADTSHNANKGFNIFLAGVVGGIATISVGCPVDLVKIQLQSQTGSQGHRRHIGPISIVVEILRKNGIRGLYKGGHTMIYRDSFSSGIYFWSYAEILTSLKEKDDDDNGKHALAVVIAGGIAGVLSWASIMPLDLIKSRIQADDMANPKFKGIVDCAVKSYKKDGLSVFGRGLTMCCIRSFPVNGATFLGYEICLKYCHIINDLYFQH</sequence>
<dbReference type="GO" id="GO:0022857">
    <property type="term" value="F:transmembrane transporter activity"/>
    <property type="evidence" value="ECO:0007669"/>
    <property type="project" value="TreeGrafter"/>
</dbReference>
<evidence type="ECO:0000256" key="7">
    <source>
        <dbReference type="ARBA" id="ARBA00023128"/>
    </source>
</evidence>
<dbReference type="Gene3D" id="1.50.40.10">
    <property type="entry name" value="Mitochondrial carrier domain"/>
    <property type="match status" value="1"/>
</dbReference>
<feature type="repeat" description="Solcar" evidence="9">
    <location>
        <begin position="202"/>
        <end position="289"/>
    </location>
</feature>
<evidence type="ECO:0000256" key="10">
    <source>
        <dbReference type="RuleBase" id="RU000488"/>
    </source>
</evidence>
<accession>A0AAD8EIQ4</accession>
<dbReference type="PANTHER" id="PTHR45624">
    <property type="entry name" value="MITOCHONDRIAL BASIC AMINO ACIDS TRANSPORTER-RELATED"/>
    <property type="match status" value="1"/>
</dbReference>
<dbReference type="PROSITE" id="PS50920">
    <property type="entry name" value="SOLCAR"/>
    <property type="match status" value="3"/>
</dbReference>
<evidence type="ECO:0000313" key="12">
    <source>
        <dbReference type="EMBL" id="KAJ9591718.1"/>
    </source>
</evidence>
<dbReference type="Proteomes" id="UP001233999">
    <property type="component" value="Unassembled WGS sequence"/>
</dbReference>
<keyword evidence="8 9" id="KW-0472">Membrane</keyword>
<reference evidence="12" key="2">
    <citation type="submission" date="2023-05" db="EMBL/GenBank/DDBJ databases">
        <authorList>
            <person name="Fouks B."/>
        </authorList>
    </citation>
    <scope>NUCLEOTIDE SEQUENCE</scope>
    <source>
        <strain evidence="12">Stay&amp;Tobe</strain>
        <tissue evidence="12">Testes</tissue>
    </source>
</reference>
<dbReference type="InterPro" id="IPR050567">
    <property type="entry name" value="Mitochondrial_Carrier"/>
</dbReference>
<feature type="repeat" description="Solcar" evidence="9">
    <location>
        <begin position="102"/>
        <end position="191"/>
    </location>
</feature>
<evidence type="ECO:0000256" key="2">
    <source>
        <dbReference type="ARBA" id="ARBA00006375"/>
    </source>
</evidence>
<feature type="transmembrane region" description="Helical" evidence="11">
    <location>
        <begin position="6"/>
        <end position="25"/>
    </location>
</feature>
<evidence type="ECO:0000256" key="1">
    <source>
        <dbReference type="ARBA" id="ARBA00004225"/>
    </source>
</evidence>
<comment type="caution">
    <text evidence="12">The sequence shown here is derived from an EMBL/GenBank/DDBJ whole genome shotgun (WGS) entry which is preliminary data.</text>
</comment>
<dbReference type="InterPro" id="IPR018108">
    <property type="entry name" value="MCP_transmembrane"/>
</dbReference>
<dbReference type="EMBL" id="JASPKZ010003859">
    <property type="protein sequence ID" value="KAJ9591718.1"/>
    <property type="molecule type" value="Genomic_DNA"/>
</dbReference>